<dbReference type="EMBL" id="JBICBT010000524">
    <property type="protein sequence ID" value="KAL3111019.1"/>
    <property type="molecule type" value="Genomic_DNA"/>
</dbReference>
<sequence length="441" mass="49853">MNLFLLAFFTHFCIIINANEPVEEVRVTCELLGDEVALPKKEMKAAIEKLLYERIKQNDDVQQSLSASITLFHTFCQNNGKHKTALETIGKIVKKVIEHPNEEKFFRIRMDSKTIKNKRNLKNQRGKFGGLPDNRTVDNRTVGQSDSEDNRTEVDNRTVDKPTEKVLPVKGAIEFLGAIGFRMQKSEPAVMQLPDGTSATVISNEPNALEQLENGMPIQLKTIRNAKVIKVENLKFYNQRIPNGFYKIRVQFPSGYVLQGIFDEQETLANVNAFVAEHLEKDVVDPLQKIGGVFNLTPNDFPRNSKFGTIRILQPKKNSRHAYGLDKSAGMVMYDSPNKQQVIVVKDENQQEVRFPTHPNGANEADVKELGQQLGNALTNHGEGTPMQHVPSFRDAHLLQKEKLQNFNQSAPKGYCQIRVQFPSGYVLLASDINNCDKFFV</sequence>
<feature type="chain" id="PRO_5044786560" evidence="2">
    <location>
        <begin position="19"/>
        <end position="441"/>
    </location>
</feature>
<feature type="compositionally biased region" description="Basic and acidic residues" evidence="1">
    <location>
        <begin position="148"/>
        <end position="157"/>
    </location>
</feature>
<name>A0ABD2L7D8_9BILA</name>
<feature type="region of interest" description="Disordered" evidence="1">
    <location>
        <begin position="118"/>
        <end position="157"/>
    </location>
</feature>
<keyword evidence="4" id="KW-1185">Reference proteome</keyword>
<comment type="caution">
    <text evidence="3">The sequence shown here is derived from an EMBL/GenBank/DDBJ whole genome shotgun (WGS) entry which is preliminary data.</text>
</comment>
<dbReference type="Proteomes" id="UP001620626">
    <property type="component" value="Unassembled WGS sequence"/>
</dbReference>
<feature type="signal peptide" evidence="2">
    <location>
        <begin position="1"/>
        <end position="18"/>
    </location>
</feature>
<reference evidence="3 4" key="1">
    <citation type="submission" date="2024-10" db="EMBL/GenBank/DDBJ databases">
        <authorList>
            <person name="Kim D."/>
        </authorList>
    </citation>
    <scope>NUCLEOTIDE SEQUENCE [LARGE SCALE GENOMIC DNA]</scope>
    <source>
        <strain evidence="3">BH-2024</strain>
    </source>
</reference>
<evidence type="ECO:0000256" key="2">
    <source>
        <dbReference type="SAM" id="SignalP"/>
    </source>
</evidence>
<keyword evidence="2" id="KW-0732">Signal</keyword>
<accession>A0ABD2L7D8</accession>
<dbReference type="PANTHER" id="PTHR23153">
    <property type="entry name" value="UBX-RELATED"/>
    <property type="match status" value="1"/>
</dbReference>
<proteinExistence type="predicted"/>
<dbReference type="InterPro" id="IPR036339">
    <property type="entry name" value="PUB-like_dom_sf"/>
</dbReference>
<dbReference type="Gene3D" id="1.20.58.2190">
    <property type="match status" value="1"/>
</dbReference>
<evidence type="ECO:0000313" key="4">
    <source>
        <dbReference type="Proteomes" id="UP001620626"/>
    </source>
</evidence>
<evidence type="ECO:0000313" key="3">
    <source>
        <dbReference type="EMBL" id="KAL3111019.1"/>
    </source>
</evidence>
<dbReference type="PANTHER" id="PTHR23153:SF38">
    <property type="entry name" value="UBX DOMAIN-CONTAINING PROTEIN 6"/>
    <property type="match status" value="1"/>
</dbReference>
<dbReference type="AlphaFoldDB" id="A0ABD2L7D8"/>
<evidence type="ECO:0000256" key="1">
    <source>
        <dbReference type="SAM" id="MobiDB-lite"/>
    </source>
</evidence>
<gene>
    <name evidence="3" type="ORF">niasHT_012401</name>
</gene>
<protein>
    <submittedName>
        <fullName evidence="3">Uncharacterized protein</fullName>
    </submittedName>
</protein>
<organism evidence="3 4">
    <name type="scientific">Heterodera trifolii</name>
    <dbReference type="NCBI Taxonomy" id="157864"/>
    <lineage>
        <taxon>Eukaryota</taxon>
        <taxon>Metazoa</taxon>
        <taxon>Ecdysozoa</taxon>
        <taxon>Nematoda</taxon>
        <taxon>Chromadorea</taxon>
        <taxon>Rhabditida</taxon>
        <taxon>Tylenchina</taxon>
        <taxon>Tylenchomorpha</taxon>
        <taxon>Tylenchoidea</taxon>
        <taxon>Heteroderidae</taxon>
        <taxon>Heteroderinae</taxon>
        <taxon>Heterodera</taxon>
    </lineage>
</organism>
<dbReference type="SUPFAM" id="SSF143503">
    <property type="entry name" value="PUG domain-like"/>
    <property type="match status" value="1"/>
</dbReference>